<evidence type="ECO:0000313" key="2">
    <source>
        <dbReference type="EMBL" id="MBY30505.1"/>
    </source>
</evidence>
<sequence length="266" mass="28866">MPMAPNNEDALKENGGKRSKKSVSDNSSSSNGTVKRKRTVDSAGLSGPSTVKIFTADTSGVGGEKSSKQFRDTKVKSSSGKSCRDSDKNSVGTLEQAIRERNIFTAFAKMPAETQMTLIKNGWIGKITANDNCVFGRSDATVEVISLHNNEERVKGVAKRYESGLIWMDAHSGGVDWMTLRPDVVVNRFPRDANASLKLCGYALAGRSEFDGHYPRAYPAHTEGIHADSFVADYSLTACVSLLRAFVDGGHQNMCAKNGQGRYRDT</sequence>
<organism evidence="2">
    <name type="scientific">Schizaphis graminum</name>
    <name type="common">Green bug aphid</name>
    <dbReference type="NCBI Taxonomy" id="13262"/>
    <lineage>
        <taxon>Eukaryota</taxon>
        <taxon>Metazoa</taxon>
        <taxon>Ecdysozoa</taxon>
        <taxon>Arthropoda</taxon>
        <taxon>Hexapoda</taxon>
        <taxon>Insecta</taxon>
        <taxon>Pterygota</taxon>
        <taxon>Neoptera</taxon>
        <taxon>Paraneoptera</taxon>
        <taxon>Hemiptera</taxon>
        <taxon>Sternorrhyncha</taxon>
        <taxon>Aphidomorpha</taxon>
        <taxon>Aphidoidea</taxon>
        <taxon>Aphididae</taxon>
        <taxon>Aphidini</taxon>
        <taxon>Schizaphis</taxon>
    </lineage>
</organism>
<dbReference type="EMBL" id="GGMR01017886">
    <property type="protein sequence ID" value="MBY30505.1"/>
    <property type="molecule type" value="Transcribed_RNA"/>
</dbReference>
<protein>
    <submittedName>
        <fullName evidence="2">Uncharacterized protein</fullName>
    </submittedName>
</protein>
<gene>
    <name evidence="2" type="ORF">g.27326</name>
</gene>
<proteinExistence type="predicted"/>
<reference evidence="2" key="1">
    <citation type="submission" date="2018-04" db="EMBL/GenBank/DDBJ databases">
        <title>Transcriptome of Schizaphis graminum biotype I.</title>
        <authorList>
            <person name="Scully E.D."/>
            <person name="Geib S.M."/>
            <person name="Palmer N.A."/>
            <person name="Koch K."/>
            <person name="Bradshaw J."/>
            <person name="Heng-Moss T."/>
            <person name="Sarath G."/>
        </authorList>
    </citation>
    <scope>NUCLEOTIDE SEQUENCE</scope>
</reference>
<feature type="region of interest" description="Disordered" evidence="1">
    <location>
        <begin position="1"/>
        <end position="89"/>
    </location>
</feature>
<feature type="compositionally biased region" description="Basic and acidic residues" evidence="1">
    <location>
        <begin position="65"/>
        <end position="75"/>
    </location>
</feature>
<evidence type="ECO:0000256" key="1">
    <source>
        <dbReference type="SAM" id="MobiDB-lite"/>
    </source>
</evidence>
<dbReference type="AlphaFoldDB" id="A0A2S2PM66"/>
<accession>A0A2S2PM66</accession>
<name>A0A2S2PM66_SCHGA</name>